<proteinExistence type="predicted"/>
<accession>A0A8T0IKC1</accession>
<dbReference type="PANTHER" id="PTHR11255:SF80">
    <property type="entry name" value="EYE-SPECIFIC DIACYLGLYCEROL KINASE"/>
    <property type="match status" value="1"/>
</dbReference>
<keyword evidence="8" id="KW-1185">Reference proteome</keyword>
<sequence>MCVQGGQFPFATQHKVKKWLVRAIYATTAPLDSWQVLLKPSPSLSKSHFRMPYCLDLHSDPKNPLEPSIKQPSMSTKITNSSVEQPSSSSEIPDLSTDQSNSTYAGIFRNYFSIGMDAQVAFGFHNFRNHMPWIARGRLANQMIYGGFSCTQGWFCTACSCTKTRGVKNDVRLFVKKRASAEWEFIYIPSNIRAIVILNLQSYAGGRNPWGHPGARTAEKNGYVEAAPDDGLLEIVGLHDGWHAAFVMISALTAMRLCQAAAVRIEMSGDRTAAYMQMDGEPWQQPLAKSMEPPTVLELVHSTPPSIMLQGWRGVHNKKAKRREKKKKDKSKKNKTKITNKIENENK</sequence>
<feature type="region of interest" description="Disordered" evidence="5">
    <location>
        <begin position="314"/>
        <end position="347"/>
    </location>
</feature>
<keyword evidence="3" id="KW-0418">Kinase</keyword>
<dbReference type="GO" id="GO:0007200">
    <property type="term" value="P:phospholipase C-activating G protein-coupled receptor signaling pathway"/>
    <property type="evidence" value="ECO:0007669"/>
    <property type="project" value="InterPro"/>
</dbReference>
<dbReference type="GO" id="GO:0016020">
    <property type="term" value="C:membrane"/>
    <property type="evidence" value="ECO:0007669"/>
    <property type="project" value="TreeGrafter"/>
</dbReference>
<organism evidence="7 8">
    <name type="scientific">Ceratodon purpureus</name>
    <name type="common">Fire moss</name>
    <name type="synonym">Dicranum purpureum</name>
    <dbReference type="NCBI Taxonomy" id="3225"/>
    <lineage>
        <taxon>Eukaryota</taxon>
        <taxon>Viridiplantae</taxon>
        <taxon>Streptophyta</taxon>
        <taxon>Embryophyta</taxon>
        <taxon>Bryophyta</taxon>
        <taxon>Bryophytina</taxon>
        <taxon>Bryopsida</taxon>
        <taxon>Dicranidae</taxon>
        <taxon>Pseudoditrichales</taxon>
        <taxon>Ditrichaceae</taxon>
        <taxon>Ceratodon</taxon>
    </lineage>
</organism>
<dbReference type="GO" id="GO:0004143">
    <property type="term" value="F:ATP-dependent diacylglycerol kinase activity"/>
    <property type="evidence" value="ECO:0007669"/>
    <property type="project" value="InterPro"/>
</dbReference>
<evidence type="ECO:0000256" key="4">
    <source>
        <dbReference type="ARBA" id="ARBA00022840"/>
    </source>
</evidence>
<protein>
    <recommendedName>
        <fullName evidence="6">Diacylglycerol kinase accessory domain-containing protein</fullName>
    </recommendedName>
</protein>
<dbReference type="SMART" id="SM00045">
    <property type="entry name" value="DAGKa"/>
    <property type="match status" value="1"/>
</dbReference>
<feature type="domain" description="Diacylglycerol kinase accessory" evidence="6">
    <location>
        <begin position="107"/>
        <end position="282"/>
    </location>
</feature>
<feature type="compositionally biased region" description="Polar residues" evidence="5">
    <location>
        <begin position="70"/>
        <end position="80"/>
    </location>
</feature>
<feature type="compositionally biased region" description="Low complexity" evidence="5">
    <location>
        <begin position="81"/>
        <end position="90"/>
    </location>
</feature>
<keyword evidence="2" id="KW-0547">Nucleotide-binding</keyword>
<evidence type="ECO:0000256" key="2">
    <source>
        <dbReference type="ARBA" id="ARBA00022741"/>
    </source>
</evidence>
<dbReference type="InterPro" id="IPR016064">
    <property type="entry name" value="NAD/diacylglycerol_kinase_sf"/>
</dbReference>
<evidence type="ECO:0000256" key="3">
    <source>
        <dbReference type="ARBA" id="ARBA00022777"/>
    </source>
</evidence>
<dbReference type="Gene3D" id="2.60.200.40">
    <property type="match status" value="1"/>
</dbReference>
<dbReference type="PANTHER" id="PTHR11255">
    <property type="entry name" value="DIACYLGLYCEROL KINASE"/>
    <property type="match status" value="1"/>
</dbReference>
<dbReference type="InterPro" id="IPR000756">
    <property type="entry name" value="Diacylglycerol_kin_accessory"/>
</dbReference>
<evidence type="ECO:0000313" key="7">
    <source>
        <dbReference type="EMBL" id="KAG0582883.1"/>
    </source>
</evidence>
<name>A0A8T0IKC1_CERPU</name>
<gene>
    <name evidence="7" type="ORF">KC19_3G093100</name>
</gene>
<dbReference type="AlphaFoldDB" id="A0A8T0IKC1"/>
<feature type="region of interest" description="Disordered" evidence="5">
    <location>
        <begin position="65"/>
        <end position="99"/>
    </location>
</feature>
<keyword evidence="1" id="KW-0808">Transferase</keyword>
<dbReference type="SUPFAM" id="SSF111331">
    <property type="entry name" value="NAD kinase/diacylglycerol kinase-like"/>
    <property type="match status" value="1"/>
</dbReference>
<evidence type="ECO:0000256" key="1">
    <source>
        <dbReference type="ARBA" id="ARBA00022679"/>
    </source>
</evidence>
<keyword evidence="4" id="KW-0067">ATP-binding</keyword>
<feature type="compositionally biased region" description="Basic residues" evidence="5">
    <location>
        <begin position="315"/>
        <end position="338"/>
    </location>
</feature>
<dbReference type="GO" id="GO:0005524">
    <property type="term" value="F:ATP binding"/>
    <property type="evidence" value="ECO:0007669"/>
    <property type="project" value="UniProtKB-KW"/>
</dbReference>
<evidence type="ECO:0000259" key="6">
    <source>
        <dbReference type="SMART" id="SM00045"/>
    </source>
</evidence>
<dbReference type="Proteomes" id="UP000822688">
    <property type="component" value="Chromosome 3"/>
</dbReference>
<reference evidence="7" key="1">
    <citation type="submission" date="2020-06" db="EMBL/GenBank/DDBJ databases">
        <title>WGS assembly of Ceratodon purpureus strain R40.</title>
        <authorList>
            <person name="Carey S.B."/>
            <person name="Jenkins J."/>
            <person name="Shu S."/>
            <person name="Lovell J.T."/>
            <person name="Sreedasyam A."/>
            <person name="Maumus F."/>
            <person name="Tiley G.P."/>
            <person name="Fernandez-Pozo N."/>
            <person name="Barry K."/>
            <person name="Chen C."/>
            <person name="Wang M."/>
            <person name="Lipzen A."/>
            <person name="Daum C."/>
            <person name="Saski C.A."/>
            <person name="Payton A.C."/>
            <person name="Mcbreen J.C."/>
            <person name="Conrad R.E."/>
            <person name="Kollar L.M."/>
            <person name="Olsson S."/>
            <person name="Huttunen S."/>
            <person name="Landis J.B."/>
            <person name="Wickett N.J."/>
            <person name="Johnson M.G."/>
            <person name="Rensing S.A."/>
            <person name="Grimwood J."/>
            <person name="Schmutz J."/>
            <person name="Mcdaniel S.F."/>
        </authorList>
    </citation>
    <scope>NUCLEOTIDE SEQUENCE</scope>
    <source>
        <strain evidence="7">R40</strain>
    </source>
</reference>
<dbReference type="Pfam" id="PF00609">
    <property type="entry name" value="DAGK_acc"/>
    <property type="match status" value="1"/>
</dbReference>
<dbReference type="InterPro" id="IPR037607">
    <property type="entry name" value="DGK"/>
</dbReference>
<evidence type="ECO:0000313" key="8">
    <source>
        <dbReference type="Proteomes" id="UP000822688"/>
    </source>
</evidence>
<comment type="caution">
    <text evidence="7">The sequence shown here is derived from an EMBL/GenBank/DDBJ whole genome shotgun (WGS) entry which is preliminary data.</text>
</comment>
<evidence type="ECO:0000256" key="5">
    <source>
        <dbReference type="SAM" id="MobiDB-lite"/>
    </source>
</evidence>
<dbReference type="EMBL" id="CM026423">
    <property type="protein sequence ID" value="KAG0582883.1"/>
    <property type="molecule type" value="Genomic_DNA"/>
</dbReference>